<evidence type="ECO:0008006" key="3">
    <source>
        <dbReference type="Google" id="ProtNLM"/>
    </source>
</evidence>
<comment type="caution">
    <text evidence="1">The sequence shown here is derived from an EMBL/GenBank/DDBJ whole genome shotgun (WGS) entry which is preliminary data.</text>
</comment>
<dbReference type="InterPro" id="IPR006311">
    <property type="entry name" value="TAT_signal"/>
</dbReference>
<dbReference type="InterPro" id="IPR036874">
    <property type="entry name" value="Carbonic_anhydrase_sf"/>
</dbReference>
<accession>A0ABS5QE87</accession>
<evidence type="ECO:0000313" key="1">
    <source>
        <dbReference type="EMBL" id="MBS7810888.1"/>
    </source>
</evidence>
<dbReference type="PROSITE" id="PS51318">
    <property type="entry name" value="TAT"/>
    <property type="match status" value="1"/>
</dbReference>
<proteinExistence type="predicted"/>
<dbReference type="SUPFAM" id="SSF53056">
    <property type="entry name" value="beta-carbonic anhydrase, cab"/>
    <property type="match status" value="1"/>
</dbReference>
<evidence type="ECO:0000313" key="2">
    <source>
        <dbReference type="Proteomes" id="UP000766336"/>
    </source>
</evidence>
<dbReference type="RefSeq" id="WP_213669478.1">
    <property type="nucleotide sequence ID" value="NZ_JAHCDA010000001.1"/>
</dbReference>
<reference evidence="1 2" key="1">
    <citation type="submission" date="2021-05" db="EMBL/GenBank/DDBJ databases">
        <title>Roseococcus sp. XZZS9, whole genome shotgun sequencing project.</title>
        <authorList>
            <person name="Zhao G."/>
            <person name="Shen L."/>
        </authorList>
    </citation>
    <scope>NUCLEOTIDE SEQUENCE [LARGE SCALE GENOMIC DNA]</scope>
    <source>
        <strain evidence="1 2">XZZS9</strain>
    </source>
</reference>
<dbReference type="Proteomes" id="UP000766336">
    <property type="component" value="Unassembled WGS sequence"/>
</dbReference>
<organism evidence="1 2">
    <name type="scientific">Roseococcus pinisoli</name>
    <dbReference type="NCBI Taxonomy" id="2835040"/>
    <lineage>
        <taxon>Bacteria</taxon>
        <taxon>Pseudomonadati</taxon>
        <taxon>Pseudomonadota</taxon>
        <taxon>Alphaproteobacteria</taxon>
        <taxon>Acetobacterales</taxon>
        <taxon>Roseomonadaceae</taxon>
        <taxon>Roseococcus</taxon>
    </lineage>
</organism>
<gene>
    <name evidence="1" type="ORF">KHU32_08055</name>
</gene>
<sequence length="184" mass="19692">MRRFHASSARQGCLCCPPALDRRGMLSLAMGAAALPFLAPKARAEDGTVFDSMLLTCIDPRFVTPVNGWMATRGLAGKFSQFAIAGAPVGVVAPAFSAWHTAFWDNLGASIQLHKITRVISVSHRDCGAAAIAYGDASIATRDAETALHRRVFGEFKAELAKRQPTMRVEGTLMALDGTVETLD</sequence>
<name>A0ABS5QE87_9PROT</name>
<protein>
    <recommendedName>
        <fullName evidence="3">Carbonic anhydrase</fullName>
    </recommendedName>
</protein>
<dbReference type="EMBL" id="JAHCDA010000001">
    <property type="protein sequence ID" value="MBS7810888.1"/>
    <property type="molecule type" value="Genomic_DNA"/>
</dbReference>
<keyword evidence="2" id="KW-1185">Reference proteome</keyword>